<organism evidence="8 9">
    <name type="scientific">Paremcibacter congregatus</name>
    <dbReference type="NCBI Taxonomy" id="2043170"/>
    <lineage>
        <taxon>Bacteria</taxon>
        <taxon>Pseudomonadati</taxon>
        <taxon>Pseudomonadota</taxon>
        <taxon>Alphaproteobacteria</taxon>
        <taxon>Emcibacterales</taxon>
        <taxon>Emcibacteraceae</taxon>
        <taxon>Paremcibacter</taxon>
    </lineage>
</organism>
<evidence type="ECO:0000313" key="9">
    <source>
        <dbReference type="Proteomes" id="UP000229730"/>
    </source>
</evidence>
<dbReference type="Proteomes" id="UP000229730">
    <property type="component" value="Unassembled WGS sequence"/>
</dbReference>
<gene>
    <name evidence="8" type="ORF">CRD36_00520</name>
</gene>
<protein>
    <submittedName>
        <fullName evidence="8">RNA polymerase subunit sigma</fullName>
    </submittedName>
</protein>
<keyword evidence="4" id="KW-0804">Transcription</keyword>
<dbReference type="InterPro" id="IPR013325">
    <property type="entry name" value="RNA_pol_sigma_r2"/>
</dbReference>
<evidence type="ECO:0000256" key="2">
    <source>
        <dbReference type="ARBA" id="ARBA00023015"/>
    </source>
</evidence>
<dbReference type="AlphaFoldDB" id="A0A2G4YVQ6"/>
<comment type="caution">
    <text evidence="8">The sequence shown here is derived from an EMBL/GenBank/DDBJ whole genome shotgun (WGS) entry which is preliminary data.</text>
</comment>
<dbReference type="GO" id="GO:0006352">
    <property type="term" value="P:DNA-templated transcription initiation"/>
    <property type="evidence" value="ECO:0007669"/>
    <property type="project" value="InterPro"/>
</dbReference>
<dbReference type="InterPro" id="IPR036388">
    <property type="entry name" value="WH-like_DNA-bd_sf"/>
</dbReference>
<dbReference type="NCBIfam" id="TIGR02937">
    <property type="entry name" value="sigma70-ECF"/>
    <property type="match status" value="1"/>
</dbReference>
<dbReference type="PANTHER" id="PTHR43133">
    <property type="entry name" value="RNA POLYMERASE ECF-TYPE SIGMA FACTO"/>
    <property type="match status" value="1"/>
</dbReference>
<dbReference type="GO" id="GO:0003677">
    <property type="term" value="F:DNA binding"/>
    <property type="evidence" value="ECO:0007669"/>
    <property type="project" value="InterPro"/>
</dbReference>
<evidence type="ECO:0000313" key="8">
    <source>
        <dbReference type="EMBL" id="PHZ86407.1"/>
    </source>
</evidence>
<evidence type="ECO:0000256" key="4">
    <source>
        <dbReference type="ARBA" id="ARBA00023163"/>
    </source>
</evidence>
<dbReference type="OrthoDB" id="9794372at2"/>
<evidence type="ECO:0000256" key="1">
    <source>
        <dbReference type="ARBA" id="ARBA00010641"/>
    </source>
</evidence>
<evidence type="ECO:0000256" key="3">
    <source>
        <dbReference type="ARBA" id="ARBA00023082"/>
    </source>
</evidence>
<keyword evidence="3" id="KW-0731">Sigma factor</keyword>
<dbReference type="Pfam" id="PF04542">
    <property type="entry name" value="Sigma70_r2"/>
    <property type="match status" value="1"/>
</dbReference>
<dbReference type="InterPro" id="IPR039425">
    <property type="entry name" value="RNA_pol_sigma-70-like"/>
</dbReference>
<dbReference type="RefSeq" id="WP_099470784.1">
    <property type="nucleotide sequence ID" value="NZ_CP041025.1"/>
</dbReference>
<reference evidence="8 9" key="1">
    <citation type="submission" date="2017-10" db="EMBL/GenBank/DDBJ databases">
        <title>Frigbacter circumglobatus gen. nov. sp. nov., isolated from sediment cultured in situ.</title>
        <authorList>
            <person name="Zhao Z."/>
        </authorList>
    </citation>
    <scope>NUCLEOTIDE SEQUENCE [LARGE SCALE GENOMIC DNA]</scope>
    <source>
        <strain evidence="8 9">ZYL</strain>
    </source>
</reference>
<evidence type="ECO:0000256" key="5">
    <source>
        <dbReference type="SAM" id="MobiDB-lite"/>
    </source>
</evidence>
<dbReference type="SUPFAM" id="SSF88659">
    <property type="entry name" value="Sigma3 and sigma4 domains of RNA polymerase sigma factors"/>
    <property type="match status" value="1"/>
</dbReference>
<dbReference type="InParanoid" id="A0A2G4YVQ6"/>
<dbReference type="EMBL" id="PDEM01000007">
    <property type="protein sequence ID" value="PHZ86407.1"/>
    <property type="molecule type" value="Genomic_DNA"/>
</dbReference>
<dbReference type="SUPFAM" id="SSF88946">
    <property type="entry name" value="Sigma2 domain of RNA polymerase sigma factors"/>
    <property type="match status" value="1"/>
</dbReference>
<dbReference type="Gene3D" id="1.10.1740.10">
    <property type="match status" value="1"/>
</dbReference>
<evidence type="ECO:0000259" key="6">
    <source>
        <dbReference type="Pfam" id="PF04542"/>
    </source>
</evidence>
<dbReference type="Gene3D" id="1.10.10.10">
    <property type="entry name" value="Winged helix-like DNA-binding domain superfamily/Winged helix DNA-binding domain"/>
    <property type="match status" value="1"/>
</dbReference>
<keyword evidence="2" id="KW-0805">Transcription regulation</keyword>
<dbReference type="Pfam" id="PF08281">
    <property type="entry name" value="Sigma70_r4_2"/>
    <property type="match status" value="1"/>
</dbReference>
<dbReference type="InterPro" id="IPR013249">
    <property type="entry name" value="RNA_pol_sigma70_r4_t2"/>
</dbReference>
<feature type="region of interest" description="Disordered" evidence="5">
    <location>
        <begin position="1"/>
        <end position="25"/>
    </location>
</feature>
<keyword evidence="9" id="KW-1185">Reference proteome</keyword>
<accession>A0A2G4YVQ6</accession>
<dbReference type="PANTHER" id="PTHR43133:SF63">
    <property type="entry name" value="RNA POLYMERASE SIGMA FACTOR FECI-RELATED"/>
    <property type="match status" value="1"/>
</dbReference>
<sequence length="192" mass="22341">MVFGPKNDVNAPRAREETDDDPAASTHCRDEIERLFLQHNDSLIRFLVLKLGSRHEARDVAQEAYVKILGLDQDEVVNHLRAYLFKTASNLAINRIRQRIRRGESKNIDVTKIDPPDEKALADDIVDARKRIRKLELIIEELPPKCRMAFLLHKVECRDYADIARQMNLSESMIRKYVLQAIRYCKDRMNNG</sequence>
<dbReference type="InterPro" id="IPR007627">
    <property type="entry name" value="RNA_pol_sigma70_r2"/>
</dbReference>
<dbReference type="InterPro" id="IPR013324">
    <property type="entry name" value="RNA_pol_sigma_r3/r4-like"/>
</dbReference>
<dbReference type="GO" id="GO:0016987">
    <property type="term" value="F:sigma factor activity"/>
    <property type="evidence" value="ECO:0007669"/>
    <property type="project" value="UniProtKB-KW"/>
</dbReference>
<name>A0A2G4YVQ6_9PROT</name>
<evidence type="ECO:0000259" key="7">
    <source>
        <dbReference type="Pfam" id="PF08281"/>
    </source>
</evidence>
<proteinExistence type="inferred from homology"/>
<comment type="similarity">
    <text evidence="1">Belongs to the sigma-70 factor family. ECF subfamily.</text>
</comment>
<dbReference type="InterPro" id="IPR014284">
    <property type="entry name" value="RNA_pol_sigma-70_dom"/>
</dbReference>
<feature type="domain" description="RNA polymerase sigma factor 70 region 4 type 2" evidence="7">
    <location>
        <begin position="133"/>
        <end position="183"/>
    </location>
</feature>
<feature type="domain" description="RNA polymerase sigma-70 region 2" evidence="6">
    <location>
        <begin position="35"/>
        <end position="99"/>
    </location>
</feature>